<name>A0ABN8X192_9GAMM</name>
<feature type="region of interest" description="Disordered" evidence="1">
    <location>
        <begin position="83"/>
        <end position="109"/>
    </location>
</feature>
<dbReference type="EMBL" id="OX458333">
    <property type="protein sequence ID" value="CAI8718611.1"/>
    <property type="molecule type" value="Genomic_DNA"/>
</dbReference>
<dbReference type="Proteomes" id="UP001162030">
    <property type="component" value="Chromosome"/>
</dbReference>
<keyword evidence="2" id="KW-0812">Transmembrane</keyword>
<feature type="transmembrane region" description="Helical" evidence="2">
    <location>
        <begin position="20"/>
        <end position="42"/>
    </location>
</feature>
<evidence type="ECO:0000256" key="2">
    <source>
        <dbReference type="SAM" id="Phobius"/>
    </source>
</evidence>
<evidence type="ECO:0000313" key="3">
    <source>
        <dbReference type="EMBL" id="CAI8718611.1"/>
    </source>
</evidence>
<sequence>MSESELKDLLLYLASDEFRPALMVIAAIVLFLVILLIVYLLLRKKRKRASVADVALAADVTPANPSQASRRETVAETANPVRREVPADPPNVQANTPQAYSPRASVAKPSRPLIPQDSVLRRHFISHVRYMIETITFPRPTDSVLRRHYDQLIASELEACLNDEAHLERLISRYEEHRRKNAKN</sequence>
<proteinExistence type="predicted"/>
<protein>
    <recommendedName>
        <fullName evidence="5">DUF4129 domain-containing protein</fullName>
    </recommendedName>
</protein>
<evidence type="ECO:0008006" key="5">
    <source>
        <dbReference type="Google" id="ProtNLM"/>
    </source>
</evidence>
<gene>
    <name evidence="3" type="ORF">MSZNOR_0047</name>
</gene>
<keyword evidence="4" id="KW-1185">Reference proteome</keyword>
<keyword evidence="2" id="KW-0472">Membrane</keyword>
<organism evidence="3 4">
    <name type="scientific">Methylocaldum szegediense</name>
    <dbReference type="NCBI Taxonomy" id="73780"/>
    <lineage>
        <taxon>Bacteria</taxon>
        <taxon>Pseudomonadati</taxon>
        <taxon>Pseudomonadota</taxon>
        <taxon>Gammaproteobacteria</taxon>
        <taxon>Methylococcales</taxon>
        <taxon>Methylococcaceae</taxon>
        <taxon>Methylocaldum</taxon>
    </lineage>
</organism>
<evidence type="ECO:0000313" key="4">
    <source>
        <dbReference type="Proteomes" id="UP001162030"/>
    </source>
</evidence>
<reference evidence="3 4" key="1">
    <citation type="submission" date="2023-03" db="EMBL/GenBank/DDBJ databases">
        <authorList>
            <person name="Pearce D."/>
        </authorList>
    </citation>
    <scope>NUCLEOTIDE SEQUENCE [LARGE SCALE GENOMIC DNA]</scope>
    <source>
        <strain evidence="3">Msz</strain>
    </source>
</reference>
<keyword evidence="2" id="KW-1133">Transmembrane helix</keyword>
<evidence type="ECO:0000256" key="1">
    <source>
        <dbReference type="SAM" id="MobiDB-lite"/>
    </source>
</evidence>
<accession>A0ABN8X192</accession>